<keyword evidence="3" id="KW-1185">Reference proteome</keyword>
<evidence type="ECO:0000256" key="1">
    <source>
        <dbReference type="SAM" id="Phobius"/>
    </source>
</evidence>
<proteinExistence type="predicted"/>
<protein>
    <recommendedName>
        <fullName evidence="4">Transmembrane protein</fullName>
    </recommendedName>
</protein>
<dbReference type="AlphaFoldDB" id="A0BS11"/>
<dbReference type="KEGG" id="ptm:GSPATT00031559001"/>
<feature type="transmembrane region" description="Helical" evidence="1">
    <location>
        <begin position="51"/>
        <end position="73"/>
    </location>
</feature>
<evidence type="ECO:0008006" key="4">
    <source>
        <dbReference type="Google" id="ProtNLM"/>
    </source>
</evidence>
<dbReference type="OMA" id="KCDKKWI"/>
<dbReference type="Proteomes" id="UP000000600">
    <property type="component" value="Unassembled WGS sequence"/>
</dbReference>
<feature type="transmembrane region" description="Helical" evidence="1">
    <location>
        <begin position="24"/>
        <end position="45"/>
    </location>
</feature>
<sequence length="142" mass="16664">MYYQCSKCRELVVDEQPCKCDKKWIILICFVVVKISFIAFCYNSVIRSSVYGIFTFSVFVLGLIALIVSFFFCRSDQKHRIPLNMTLLQGQYNPQVVQQNPYVYVNQFQNPQPNIQQAGYYQYQNQINASQNNQVQIPIQQH</sequence>
<dbReference type="RefSeq" id="XP_001428726.1">
    <property type="nucleotide sequence ID" value="XM_001428689.1"/>
</dbReference>
<dbReference type="InParanoid" id="A0BS11"/>
<name>A0BS11_PARTE</name>
<reference evidence="2 3" key="1">
    <citation type="journal article" date="2006" name="Nature">
        <title>Global trends of whole-genome duplications revealed by the ciliate Paramecium tetraurelia.</title>
        <authorList>
            <consortium name="Genoscope"/>
            <person name="Aury J.-M."/>
            <person name="Jaillon O."/>
            <person name="Duret L."/>
            <person name="Noel B."/>
            <person name="Jubin C."/>
            <person name="Porcel B.M."/>
            <person name="Segurens B."/>
            <person name="Daubin V."/>
            <person name="Anthouard V."/>
            <person name="Aiach N."/>
            <person name="Arnaiz O."/>
            <person name="Billaut A."/>
            <person name="Beisson J."/>
            <person name="Blanc I."/>
            <person name="Bouhouche K."/>
            <person name="Camara F."/>
            <person name="Duharcourt S."/>
            <person name="Guigo R."/>
            <person name="Gogendeau D."/>
            <person name="Katinka M."/>
            <person name="Keller A.-M."/>
            <person name="Kissmehl R."/>
            <person name="Klotz C."/>
            <person name="Koll F."/>
            <person name="Le Moue A."/>
            <person name="Lepere C."/>
            <person name="Malinsky S."/>
            <person name="Nowacki M."/>
            <person name="Nowak J.K."/>
            <person name="Plattner H."/>
            <person name="Poulain J."/>
            <person name="Ruiz F."/>
            <person name="Serrano V."/>
            <person name="Zagulski M."/>
            <person name="Dessen P."/>
            <person name="Betermier M."/>
            <person name="Weissenbach J."/>
            <person name="Scarpelli C."/>
            <person name="Schachter V."/>
            <person name="Sperling L."/>
            <person name="Meyer E."/>
            <person name="Cohen J."/>
            <person name="Wincker P."/>
        </authorList>
    </citation>
    <scope>NUCLEOTIDE SEQUENCE [LARGE SCALE GENOMIC DNA]</scope>
    <source>
        <strain evidence="2 3">Stock d4-2</strain>
    </source>
</reference>
<dbReference type="GeneID" id="5014510"/>
<gene>
    <name evidence="2" type="ORF">GSPATT00031559001</name>
</gene>
<dbReference type="HOGENOM" id="CLU_1819558_0_0_1"/>
<accession>A0BS11</accession>
<keyword evidence="1" id="KW-1133">Transmembrane helix</keyword>
<dbReference type="OrthoDB" id="308960at2759"/>
<keyword evidence="1" id="KW-0812">Transmembrane</keyword>
<keyword evidence="1" id="KW-0472">Membrane</keyword>
<dbReference type="EMBL" id="CT868013">
    <property type="protein sequence ID" value="CAK61328.1"/>
    <property type="molecule type" value="Genomic_DNA"/>
</dbReference>
<evidence type="ECO:0000313" key="3">
    <source>
        <dbReference type="Proteomes" id="UP000000600"/>
    </source>
</evidence>
<organism evidence="2 3">
    <name type="scientific">Paramecium tetraurelia</name>
    <dbReference type="NCBI Taxonomy" id="5888"/>
    <lineage>
        <taxon>Eukaryota</taxon>
        <taxon>Sar</taxon>
        <taxon>Alveolata</taxon>
        <taxon>Ciliophora</taxon>
        <taxon>Intramacronucleata</taxon>
        <taxon>Oligohymenophorea</taxon>
        <taxon>Peniculida</taxon>
        <taxon>Parameciidae</taxon>
        <taxon>Paramecium</taxon>
    </lineage>
</organism>
<evidence type="ECO:0000313" key="2">
    <source>
        <dbReference type="EMBL" id="CAK61328.1"/>
    </source>
</evidence>